<dbReference type="InterPro" id="IPR011010">
    <property type="entry name" value="DNA_brk_join_enz"/>
</dbReference>
<dbReference type="InterPro" id="IPR013762">
    <property type="entry name" value="Integrase-like_cat_sf"/>
</dbReference>
<dbReference type="GO" id="GO:0003677">
    <property type="term" value="F:DNA binding"/>
    <property type="evidence" value="ECO:0007669"/>
    <property type="project" value="InterPro"/>
</dbReference>
<dbReference type="GO" id="GO:0015074">
    <property type="term" value="P:DNA integration"/>
    <property type="evidence" value="ECO:0007669"/>
    <property type="project" value="InterPro"/>
</dbReference>
<evidence type="ECO:0000256" key="1">
    <source>
        <dbReference type="ARBA" id="ARBA00023172"/>
    </source>
</evidence>
<sequence length="81" mass="8983">MFRISPHGFRHTHASLLFAGGATMKQAQSHLGHSTIKTTMNVYTHVTKEDEEETADIFAAFMEQGKSLGQNLGQKNPHSNE</sequence>
<dbReference type="GO" id="GO:0006310">
    <property type="term" value="P:DNA recombination"/>
    <property type="evidence" value="ECO:0007669"/>
    <property type="project" value="UniProtKB-KW"/>
</dbReference>
<protein>
    <submittedName>
        <fullName evidence="3">PIN family toxin-antitoxin system</fullName>
    </submittedName>
</protein>
<keyword evidence="4" id="KW-1185">Reference proteome</keyword>
<dbReference type="AlphaFoldDB" id="K8E378"/>
<name>K8E378_CARML</name>
<dbReference type="SUPFAM" id="SSF56349">
    <property type="entry name" value="DNA breaking-rejoining enzymes"/>
    <property type="match status" value="1"/>
</dbReference>
<dbReference type="PROSITE" id="PS51898">
    <property type="entry name" value="TYR_RECOMBINASE"/>
    <property type="match status" value="1"/>
</dbReference>
<dbReference type="eggNOG" id="COG4974">
    <property type="taxonomic scope" value="Bacteria"/>
</dbReference>
<accession>K8E378</accession>
<proteinExistence type="predicted"/>
<dbReference type="Proteomes" id="UP000000212">
    <property type="component" value="Chromosome"/>
</dbReference>
<evidence type="ECO:0000313" key="4">
    <source>
        <dbReference type="Proteomes" id="UP000000212"/>
    </source>
</evidence>
<gene>
    <name evidence="3" type="primary">xerC2</name>
    <name evidence="3" type="ORF">BN424_1153</name>
</gene>
<dbReference type="KEGG" id="cml:BN424_1153"/>
<dbReference type="Gene3D" id="1.10.443.10">
    <property type="entry name" value="Intergrase catalytic core"/>
    <property type="match status" value="1"/>
</dbReference>
<evidence type="ECO:0000259" key="2">
    <source>
        <dbReference type="PROSITE" id="PS51898"/>
    </source>
</evidence>
<evidence type="ECO:0000313" key="3">
    <source>
        <dbReference type="EMBL" id="CCO10595.2"/>
    </source>
</evidence>
<dbReference type="STRING" id="1234679.BN424_1153"/>
<dbReference type="HOGENOM" id="CLU_027562_41_5_9"/>
<keyword evidence="1" id="KW-0233">DNA recombination</keyword>
<feature type="domain" description="Tyr recombinase" evidence="2">
    <location>
        <begin position="1"/>
        <end position="56"/>
    </location>
</feature>
<reference evidence="4" key="1">
    <citation type="journal article" date="2013" name="Genome Announc.">
        <title>Complete Chromosome Sequence of Carnobacterium maltaromaticum LMA 28.</title>
        <authorList>
            <person name="Cailliez-Grimal C."/>
            <person name="Chaillou S."/>
            <person name="Anba-Mondoloni J."/>
            <person name="Loux V."/>
            <person name="Afzal M.I."/>
            <person name="Rahman A."/>
            <person name="Kergourlay G."/>
            <person name="Champomier-Verges M.C."/>
            <person name="Zagorec M."/>
            <person name="Dalgaard P."/>
            <person name="Leisner J.J."/>
            <person name="Prevost H."/>
            <person name="Revol-Junelles A.M."/>
            <person name="Borges F."/>
        </authorList>
    </citation>
    <scope>NUCLEOTIDE SEQUENCE</scope>
    <source>
        <strain evidence="4">LMA28</strain>
    </source>
</reference>
<dbReference type="EMBL" id="HE999757">
    <property type="protein sequence ID" value="CCO10595.2"/>
    <property type="molecule type" value="Genomic_DNA"/>
</dbReference>
<dbReference type="Pfam" id="PF00589">
    <property type="entry name" value="Phage_integrase"/>
    <property type="match status" value="1"/>
</dbReference>
<organism evidence="3 4">
    <name type="scientific">Carnobacterium maltaromaticum LMA28</name>
    <dbReference type="NCBI Taxonomy" id="1234679"/>
    <lineage>
        <taxon>Bacteria</taxon>
        <taxon>Bacillati</taxon>
        <taxon>Bacillota</taxon>
        <taxon>Bacilli</taxon>
        <taxon>Lactobacillales</taxon>
        <taxon>Carnobacteriaceae</taxon>
        <taxon>Carnobacterium</taxon>
    </lineage>
</organism>
<dbReference type="InterPro" id="IPR002104">
    <property type="entry name" value="Integrase_catalytic"/>
</dbReference>